<organism evidence="4 5">
    <name type="scientific">Allocoleopsis franciscana PCC 7113</name>
    <dbReference type="NCBI Taxonomy" id="1173027"/>
    <lineage>
        <taxon>Bacteria</taxon>
        <taxon>Bacillati</taxon>
        <taxon>Cyanobacteriota</taxon>
        <taxon>Cyanophyceae</taxon>
        <taxon>Coleofasciculales</taxon>
        <taxon>Coleofasciculaceae</taxon>
        <taxon>Allocoleopsis</taxon>
        <taxon>Allocoleopsis franciscana</taxon>
    </lineage>
</organism>
<dbReference type="CDD" id="cd17552">
    <property type="entry name" value="REC_RR468-like"/>
    <property type="match status" value="1"/>
</dbReference>
<evidence type="ECO:0000256" key="1">
    <source>
        <dbReference type="ARBA" id="ARBA00022553"/>
    </source>
</evidence>
<proteinExistence type="predicted"/>
<dbReference type="SMART" id="SM00448">
    <property type="entry name" value="REC"/>
    <property type="match status" value="1"/>
</dbReference>
<name>K9WGB7_9CYAN</name>
<reference evidence="4 5" key="1">
    <citation type="submission" date="2012-06" db="EMBL/GenBank/DDBJ databases">
        <title>Finished chromosome of genome of Microcoleus sp. PCC 7113.</title>
        <authorList>
            <consortium name="US DOE Joint Genome Institute"/>
            <person name="Gugger M."/>
            <person name="Coursin T."/>
            <person name="Rippka R."/>
            <person name="Tandeau De Marsac N."/>
            <person name="Huntemann M."/>
            <person name="Wei C.-L."/>
            <person name="Han J."/>
            <person name="Detter J.C."/>
            <person name="Han C."/>
            <person name="Tapia R."/>
            <person name="Chen A."/>
            <person name="Kyrpides N."/>
            <person name="Mavromatis K."/>
            <person name="Markowitz V."/>
            <person name="Szeto E."/>
            <person name="Ivanova N."/>
            <person name="Pagani I."/>
            <person name="Pati A."/>
            <person name="Goodwin L."/>
            <person name="Nordberg H.P."/>
            <person name="Cantor M.N."/>
            <person name="Hua S.X."/>
            <person name="Woyke T."/>
            <person name="Kerfeld C.A."/>
        </authorList>
    </citation>
    <scope>NUCLEOTIDE SEQUENCE [LARGE SCALE GENOMIC DNA]</scope>
    <source>
        <strain evidence="4 5">PCC 7113</strain>
    </source>
</reference>
<dbReference type="Gene3D" id="3.40.50.2300">
    <property type="match status" value="1"/>
</dbReference>
<dbReference type="GO" id="GO:0000160">
    <property type="term" value="P:phosphorelay signal transduction system"/>
    <property type="evidence" value="ECO:0007669"/>
    <property type="project" value="InterPro"/>
</dbReference>
<dbReference type="STRING" id="1173027.Mic7113_3098"/>
<keyword evidence="5" id="KW-1185">Reference proteome</keyword>
<dbReference type="Proteomes" id="UP000010471">
    <property type="component" value="Chromosome"/>
</dbReference>
<dbReference type="KEGG" id="mic:Mic7113_3098"/>
<dbReference type="SUPFAM" id="SSF52172">
    <property type="entry name" value="CheY-like"/>
    <property type="match status" value="1"/>
</dbReference>
<evidence type="ECO:0000256" key="2">
    <source>
        <dbReference type="PROSITE-ProRule" id="PRU00169"/>
    </source>
</evidence>
<dbReference type="InterPro" id="IPR001789">
    <property type="entry name" value="Sig_transdc_resp-reg_receiver"/>
</dbReference>
<dbReference type="PANTHER" id="PTHR44591">
    <property type="entry name" value="STRESS RESPONSE REGULATOR PROTEIN 1"/>
    <property type="match status" value="1"/>
</dbReference>
<accession>K9WGB7</accession>
<dbReference type="eggNOG" id="COG0745">
    <property type="taxonomic scope" value="Bacteria"/>
</dbReference>
<evidence type="ECO:0000313" key="5">
    <source>
        <dbReference type="Proteomes" id="UP000010471"/>
    </source>
</evidence>
<dbReference type="InterPro" id="IPR011006">
    <property type="entry name" value="CheY-like_superfamily"/>
</dbReference>
<dbReference type="Pfam" id="PF00072">
    <property type="entry name" value="Response_reg"/>
    <property type="match status" value="1"/>
</dbReference>
<dbReference type="InterPro" id="IPR050595">
    <property type="entry name" value="Bact_response_regulator"/>
</dbReference>
<evidence type="ECO:0000313" key="4">
    <source>
        <dbReference type="EMBL" id="AFZ18851.1"/>
    </source>
</evidence>
<dbReference type="EMBL" id="CP003630">
    <property type="protein sequence ID" value="AFZ18851.1"/>
    <property type="molecule type" value="Genomic_DNA"/>
</dbReference>
<feature type="modified residue" description="4-aspartylphosphate" evidence="2">
    <location>
        <position position="76"/>
    </location>
</feature>
<feature type="domain" description="Response regulatory" evidence="3">
    <location>
        <begin position="26"/>
        <end position="143"/>
    </location>
</feature>
<dbReference type="GO" id="GO:0003677">
    <property type="term" value="F:DNA binding"/>
    <property type="evidence" value="ECO:0007669"/>
    <property type="project" value="UniProtKB-KW"/>
</dbReference>
<gene>
    <name evidence="4" type="ORF">Mic7113_3098</name>
</gene>
<keyword evidence="4" id="KW-0238">DNA-binding</keyword>
<dbReference type="HOGENOM" id="CLU_000445_69_17_3"/>
<dbReference type="PROSITE" id="PS50110">
    <property type="entry name" value="RESPONSE_REGULATORY"/>
    <property type="match status" value="1"/>
</dbReference>
<sequence>MVNLNECFLPLSNLPEVSMESVATKQILIIEDEANLRTVVQTCLETLAGWDVVQASSGQEGLLVAERERPDAILLDVMMPGMDGITFLQKMLANPELQAIPVIFLTAKVELTEPRKFLRLGVRGAIAKPFNPLTLHYQVATTLGWDSELG</sequence>
<protein>
    <submittedName>
        <fullName evidence="4">Response regulator with CheY-like receiver domain and winged-helix DNA-binding domain</fullName>
    </submittedName>
</protein>
<dbReference type="PANTHER" id="PTHR44591:SF22">
    <property type="entry name" value="CHEY SUBFAMILY"/>
    <property type="match status" value="1"/>
</dbReference>
<keyword evidence="1 2" id="KW-0597">Phosphoprotein</keyword>
<evidence type="ECO:0000259" key="3">
    <source>
        <dbReference type="PROSITE" id="PS50110"/>
    </source>
</evidence>
<dbReference type="AlphaFoldDB" id="K9WGB7"/>